<accession>A0A409VUM8</accession>
<dbReference type="AlphaFoldDB" id="A0A409VUM8"/>
<reference evidence="2 3" key="1">
    <citation type="journal article" date="2018" name="Evol. Lett.">
        <title>Horizontal gene cluster transfer increased hallucinogenic mushroom diversity.</title>
        <authorList>
            <person name="Reynolds H.T."/>
            <person name="Vijayakumar V."/>
            <person name="Gluck-Thaler E."/>
            <person name="Korotkin H.B."/>
            <person name="Matheny P.B."/>
            <person name="Slot J.C."/>
        </authorList>
    </citation>
    <scope>NUCLEOTIDE SEQUENCE [LARGE SCALE GENOMIC DNA]</scope>
    <source>
        <strain evidence="2 3">SRW20</strain>
    </source>
</reference>
<dbReference type="EMBL" id="NHYE01005557">
    <property type="protein sequence ID" value="PPQ69966.1"/>
    <property type="molecule type" value="Genomic_DNA"/>
</dbReference>
<sequence>MNWPKGHGDCGKGSQQRTEGEHFGVARAKGQETAEKMLMTRRAEATRRIATSRNCDMSRLKKGLTATYYAD</sequence>
<evidence type="ECO:0000313" key="2">
    <source>
        <dbReference type="EMBL" id="PPQ69966.1"/>
    </source>
</evidence>
<gene>
    <name evidence="2" type="ORF">CVT26_013301</name>
</gene>
<organism evidence="2 3">
    <name type="scientific">Gymnopilus dilepis</name>
    <dbReference type="NCBI Taxonomy" id="231916"/>
    <lineage>
        <taxon>Eukaryota</taxon>
        <taxon>Fungi</taxon>
        <taxon>Dikarya</taxon>
        <taxon>Basidiomycota</taxon>
        <taxon>Agaricomycotina</taxon>
        <taxon>Agaricomycetes</taxon>
        <taxon>Agaricomycetidae</taxon>
        <taxon>Agaricales</taxon>
        <taxon>Agaricineae</taxon>
        <taxon>Hymenogastraceae</taxon>
        <taxon>Gymnopilus</taxon>
    </lineage>
</organism>
<evidence type="ECO:0000256" key="1">
    <source>
        <dbReference type="SAM" id="MobiDB-lite"/>
    </source>
</evidence>
<evidence type="ECO:0000313" key="3">
    <source>
        <dbReference type="Proteomes" id="UP000284706"/>
    </source>
</evidence>
<proteinExistence type="predicted"/>
<dbReference type="InParanoid" id="A0A409VUM8"/>
<feature type="compositionally biased region" description="Basic and acidic residues" evidence="1">
    <location>
        <begin position="1"/>
        <end position="10"/>
    </location>
</feature>
<dbReference type="Proteomes" id="UP000284706">
    <property type="component" value="Unassembled WGS sequence"/>
</dbReference>
<protein>
    <submittedName>
        <fullName evidence="2">Uncharacterized protein</fullName>
    </submittedName>
</protein>
<feature type="compositionally biased region" description="Basic and acidic residues" evidence="1">
    <location>
        <begin position="18"/>
        <end position="34"/>
    </location>
</feature>
<keyword evidence="3" id="KW-1185">Reference proteome</keyword>
<feature type="region of interest" description="Disordered" evidence="1">
    <location>
        <begin position="1"/>
        <end position="34"/>
    </location>
</feature>
<name>A0A409VUM8_9AGAR</name>
<comment type="caution">
    <text evidence="2">The sequence shown here is derived from an EMBL/GenBank/DDBJ whole genome shotgun (WGS) entry which is preliminary data.</text>
</comment>